<evidence type="ECO:0000256" key="2">
    <source>
        <dbReference type="ARBA" id="ARBA00005755"/>
    </source>
</evidence>
<dbReference type="InterPro" id="IPR036397">
    <property type="entry name" value="RNaseH_sf"/>
</dbReference>
<comment type="subcellular location">
    <subcellularLocation>
        <location evidence="1">Nucleus</location>
    </subcellularLocation>
</comment>
<feature type="domain" description="DNA-directed DNA polymerase family B multifunctional" evidence="14">
    <location>
        <begin position="817"/>
        <end position="1271"/>
    </location>
</feature>
<keyword evidence="4 12" id="KW-0548">Nucleotidyltransferase</keyword>
<dbReference type="InterPro" id="IPR042087">
    <property type="entry name" value="DNA_pol_B_thumb"/>
</dbReference>
<dbReference type="GO" id="GO:0008270">
    <property type="term" value="F:zinc ion binding"/>
    <property type="evidence" value="ECO:0007669"/>
    <property type="project" value="UniProtKB-KW"/>
</dbReference>
<dbReference type="GO" id="GO:0003697">
    <property type="term" value="F:single-stranded DNA binding"/>
    <property type="evidence" value="ECO:0007669"/>
    <property type="project" value="TreeGrafter"/>
</dbReference>
<feature type="domain" description="DNA polymerase alpha catalytic subunit N-terminal" evidence="17">
    <location>
        <begin position="16"/>
        <end position="76"/>
    </location>
</feature>
<dbReference type="GO" id="GO:0003688">
    <property type="term" value="F:DNA replication origin binding"/>
    <property type="evidence" value="ECO:0007669"/>
    <property type="project" value="TreeGrafter"/>
</dbReference>
<dbReference type="Gene3D" id="6.10.10.100">
    <property type="match status" value="1"/>
</dbReference>
<dbReference type="Gene3D" id="3.90.1600.10">
    <property type="entry name" value="Palm domain of DNA polymerase"/>
    <property type="match status" value="1"/>
</dbReference>
<dbReference type="EMBL" id="NHYE01005568">
    <property type="protein sequence ID" value="PPQ69598.1"/>
    <property type="molecule type" value="Genomic_DNA"/>
</dbReference>
<dbReference type="InterPro" id="IPR015088">
    <property type="entry name" value="Znf_DNA-dir_DNA_pol_B_alpha"/>
</dbReference>
<dbReference type="InterPro" id="IPR017964">
    <property type="entry name" value="DNA-dir_DNA_pol_B_CS"/>
</dbReference>
<dbReference type="SUPFAM" id="SSF56672">
    <property type="entry name" value="DNA/RNA polymerases"/>
    <property type="match status" value="1"/>
</dbReference>
<dbReference type="InterPro" id="IPR012337">
    <property type="entry name" value="RNaseH-like_sf"/>
</dbReference>
<dbReference type="InterPro" id="IPR006172">
    <property type="entry name" value="DNA-dir_DNA_pol_B"/>
</dbReference>
<evidence type="ECO:0000259" key="14">
    <source>
        <dbReference type="Pfam" id="PF00136"/>
    </source>
</evidence>
<dbReference type="PANTHER" id="PTHR45861">
    <property type="entry name" value="DNA POLYMERASE ALPHA CATALYTIC SUBUNIT"/>
    <property type="match status" value="1"/>
</dbReference>
<dbReference type="Gene3D" id="3.30.70.2820">
    <property type="match status" value="1"/>
</dbReference>
<keyword evidence="9 12" id="KW-0239">DNA-directed DNA polymerase</keyword>
<keyword evidence="8" id="KW-0862">Zinc</keyword>
<dbReference type="Pfam" id="PF03104">
    <property type="entry name" value="DNA_pol_B_exo1"/>
    <property type="match status" value="1"/>
</dbReference>
<accession>A0A409VTK5</accession>
<keyword evidence="5 12" id="KW-0235">DNA replication</keyword>
<dbReference type="FunCoup" id="A0A409VTK5">
    <property type="interactions" value="489"/>
</dbReference>
<dbReference type="PROSITE" id="PS00116">
    <property type="entry name" value="DNA_POLYMERASE_B"/>
    <property type="match status" value="1"/>
</dbReference>
<evidence type="ECO:0000256" key="7">
    <source>
        <dbReference type="ARBA" id="ARBA00022771"/>
    </source>
</evidence>
<dbReference type="GO" id="GO:0003887">
    <property type="term" value="F:DNA-directed DNA polymerase activity"/>
    <property type="evidence" value="ECO:0007669"/>
    <property type="project" value="UniProtKB-KW"/>
</dbReference>
<feature type="compositionally biased region" description="Low complexity" evidence="13">
    <location>
        <begin position="869"/>
        <end position="881"/>
    </location>
</feature>
<dbReference type="Pfam" id="PF12254">
    <property type="entry name" value="DNA_pol_alpha_N"/>
    <property type="match status" value="1"/>
</dbReference>
<keyword evidence="19" id="KW-1185">Reference proteome</keyword>
<dbReference type="OrthoDB" id="6755010at2759"/>
<dbReference type="Gene3D" id="1.10.287.690">
    <property type="entry name" value="Helix hairpin bin"/>
    <property type="match status" value="1"/>
</dbReference>
<evidence type="ECO:0000256" key="5">
    <source>
        <dbReference type="ARBA" id="ARBA00022705"/>
    </source>
</evidence>
<evidence type="ECO:0000256" key="3">
    <source>
        <dbReference type="ARBA" id="ARBA00022679"/>
    </source>
</evidence>
<dbReference type="InParanoid" id="A0A409VTK5"/>
<dbReference type="Gene3D" id="2.40.50.730">
    <property type="match status" value="1"/>
</dbReference>
<dbReference type="SUPFAM" id="SSF53098">
    <property type="entry name" value="Ribonuclease H-like"/>
    <property type="match status" value="1"/>
</dbReference>
<dbReference type="GO" id="GO:0000166">
    <property type="term" value="F:nucleotide binding"/>
    <property type="evidence" value="ECO:0007669"/>
    <property type="project" value="InterPro"/>
</dbReference>
<feature type="region of interest" description="Disordered" evidence="13">
    <location>
        <begin position="146"/>
        <end position="263"/>
    </location>
</feature>
<protein>
    <recommendedName>
        <fullName evidence="12">DNA polymerase</fullName>
        <ecNumber evidence="12">2.7.7.7</ecNumber>
    </recommendedName>
</protein>
<dbReference type="FunFam" id="1.10.132.60:FF:000004">
    <property type="entry name" value="DNA polymerase"/>
    <property type="match status" value="1"/>
</dbReference>
<evidence type="ECO:0000256" key="8">
    <source>
        <dbReference type="ARBA" id="ARBA00022833"/>
    </source>
</evidence>
<dbReference type="Proteomes" id="UP000284706">
    <property type="component" value="Unassembled WGS sequence"/>
</dbReference>
<keyword evidence="11" id="KW-0539">Nucleus</keyword>
<dbReference type="InterPro" id="IPR043502">
    <property type="entry name" value="DNA/RNA_pol_sf"/>
</dbReference>
<feature type="compositionally biased region" description="Acidic residues" evidence="13">
    <location>
        <begin position="72"/>
        <end position="89"/>
    </location>
</feature>
<feature type="region of interest" description="Disordered" evidence="13">
    <location>
        <begin position="853"/>
        <end position="886"/>
    </location>
</feature>
<dbReference type="Gene3D" id="1.10.3200.20">
    <property type="entry name" value="DNA Polymerase alpha, zinc finger"/>
    <property type="match status" value="1"/>
</dbReference>
<dbReference type="CDD" id="cd05532">
    <property type="entry name" value="POLBc_alpha"/>
    <property type="match status" value="1"/>
</dbReference>
<gene>
    <name evidence="18" type="ORF">CVT26_001586</name>
</gene>
<dbReference type="Pfam" id="PF08996">
    <property type="entry name" value="zf-DNA_Pol"/>
    <property type="match status" value="1"/>
</dbReference>
<dbReference type="FunFam" id="3.30.420.10:FF:000036">
    <property type="entry name" value="DNA polymerase"/>
    <property type="match status" value="1"/>
</dbReference>
<dbReference type="SMART" id="SM00486">
    <property type="entry name" value="POLBc"/>
    <property type="match status" value="1"/>
</dbReference>
<comment type="similarity">
    <text evidence="2 12">Belongs to the DNA polymerase type-B family.</text>
</comment>
<dbReference type="InterPro" id="IPR023211">
    <property type="entry name" value="DNA_pol_palm_dom_sf"/>
</dbReference>
<feature type="domain" description="DNA-directed DNA polymerase family B exonuclease" evidence="15">
    <location>
        <begin position="509"/>
        <end position="748"/>
    </location>
</feature>
<evidence type="ECO:0000259" key="16">
    <source>
        <dbReference type="Pfam" id="PF08996"/>
    </source>
</evidence>
<comment type="catalytic activity">
    <reaction evidence="12">
        <text>DNA(n) + a 2'-deoxyribonucleoside 5'-triphosphate = DNA(n+1) + diphosphate</text>
        <dbReference type="Rhea" id="RHEA:22508"/>
        <dbReference type="Rhea" id="RHEA-COMP:17339"/>
        <dbReference type="Rhea" id="RHEA-COMP:17340"/>
        <dbReference type="ChEBI" id="CHEBI:33019"/>
        <dbReference type="ChEBI" id="CHEBI:61560"/>
        <dbReference type="ChEBI" id="CHEBI:173112"/>
        <dbReference type="EC" id="2.7.7.7"/>
    </reaction>
</comment>
<dbReference type="GO" id="GO:0006272">
    <property type="term" value="P:leading strand elongation"/>
    <property type="evidence" value="ECO:0007669"/>
    <property type="project" value="TreeGrafter"/>
</dbReference>
<evidence type="ECO:0000256" key="11">
    <source>
        <dbReference type="ARBA" id="ARBA00023242"/>
    </source>
</evidence>
<feature type="domain" description="Zinc finger DNA-directed DNA polymerase family B alpha" evidence="16">
    <location>
        <begin position="1325"/>
        <end position="1508"/>
    </location>
</feature>
<comment type="caution">
    <text evidence="18">The sequence shown here is derived from an EMBL/GenBank/DDBJ whole genome shotgun (WGS) entry which is preliminary data.</text>
</comment>
<evidence type="ECO:0000256" key="10">
    <source>
        <dbReference type="ARBA" id="ARBA00023125"/>
    </source>
</evidence>
<dbReference type="Gene3D" id="1.10.132.60">
    <property type="entry name" value="DNA polymerase family B, C-terminal domain"/>
    <property type="match status" value="1"/>
</dbReference>
<dbReference type="InterPro" id="IPR006134">
    <property type="entry name" value="DNA-dir_DNA_pol_B_multi_dom"/>
</dbReference>
<evidence type="ECO:0000313" key="18">
    <source>
        <dbReference type="EMBL" id="PPQ69598.1"/>
    </source>
</evidence>
<feature type="region of interest" description="Disordered" evidence="13">
    <location>
        <begin position="60"/>
        <end position="129"/>
    </location>
</feature>
<dbReference type="EC" id="2.7.7.7" evidence="12"/>
<dbReference type="InterPro" id="IPR045846">
    <property type="entry name" value="POLBc_alpha"/>
</dbReference>
<keyword evidence="7" id="KW-0863">Zinc-finger</keyword>
<dbReference type="GO" id="GO:0003682">
    <property type="term" value="F:chromatin binding"/>
    <property type="evidence" value="ECO:0007669"/>
    <property type="project" value="TreeGrafter"/>
</dbReference>
<evidence type="ECO:0000256" key="1">
    <source>
        <dbReference type="ARBA" id="ARBA00004123"/>
    </source>
</evidence>
<evidence type="ECO:0000313" key="19">
    <source>
        <dbReference type="Proteomes" id="UP000284706"/>
    </source>
</evidence>
<dbReference type="Pfam" id="PF00136">
    <property type="entry name" value="DNA_pol_B"/>
    <property type="match status" value="1"/>
</dbReference>
<organism evidence="18 19">
    <name type="scientific">Gymnopilus dilepis</name>
    <dbReference type="NCBI Taxonomy" id="231916"/>
    <lineage>
        <taxon>Eukaryota</taxon>
        <taxon>Fungi</taxon>
        <taxon>Dikarya</taxon>
        <taxon>Basidiomycota</taxon>
        <taxon>Agaricomycotina</taxon>
        <taxon>Agaricomycetes</taxon>
        <taxon>Agaricomycetidae</taxon>
        <taxon>Agaricales</taxon>
        <taxon>Agaricineae</taxon>
        <taxon>Hymenogastraceae</taxon>
        <taxon>Gymnopilus</taxon>
    </lineage>
</organism>
<evidence type="ECO:0000256" key="9">
    <source>
        <dbReference type="ARBA" id="ARBA00022932"/>
    </source>
</evidence>
<dbReference type="GO" id="GO:0005658">
    <property type="term" value="C:alpha DNA polymerase:primase complex"/>
    <property type="evidence" value="ECO:0007669"/>
    <property type="project" value="TreeGrafter"/>
</dbReference>
<evidence type="ECO:0000256" key="13">
    <source>
        <dbReference type="SAM" id="MobiDB-lite"/>
    </source>
</evidence>
<dbReference type="GO" id="GO:0006281">
    <property type="term" value="P:DNA repair"/>
    <property type="evidence" value="ECO:0007669"/>
    <property type="project" value="UniProtKB-ARBA"/>
</dbReference>
<evidence type="ECO:0000259" key="17">
    <source>
        <dbReference type="Pfam" id="PF12254"/>
    </source>
</evidence>
<feature type="region of interest" description="Disordered" evidence="13">
    <location>
        <begin position="930"/>
        <end position="951"/>
    </location>
</feature>
<dbReference type="InterPro" id="IPR006133">
    <property type="entry name" value="DNA-dir_DNA_pol_B_exonuc"/>
</dbReference>
<sequence length="1513" mass="169307">MADRARRERKSKLDKLAEYKRAREGGGRVLKEEDTDIYDEVSEEQYRSIVKGRLQRDDFVVDDGAEGYVDNGMDDWAGDEDQEDYEEEEDSKKAKKTTGTKAKTKSKPKPPPPPPSAPSINAYRPVVSAAQEEDFMSSLLGEMDALPVDALPPTTGGRASRKRKPSPSDESDSDVSPKKYAYRSKAGYTDASSDAPYESIGGEVDDTPFTSDDADVGAHWGSSPHKRMRVDDGAGSGSDPTDKLELANLDVRSSSSGMGSDDTAFDDLDMDAFMDVDEDELDLKPSAAVKKEAVEAILPKKPLPKPTLGAAKKKEDPEAKPNWYAVYDSLAVETEDTLGPLPANGASSHGNASGKEKYEILEPDGSLRFFWLDYLELDGKLYFIGKVRDKSHSSSSISSPWLSTCITLPNLQRNLFVLPRAKRVEQDEDGNLHETDQVPTDEEVDEDFDLIRRQMGVGGYRSKFVRRRCVFRGDGGEGQGEGERWMKVVYPFSDPQIPMQAESQNIAKILGTNTSAFELLVLKRKIMGPCWINIRNPVVEHKGVSWCRIEATVSDPKDFNPFPESDASAPRDPPPLNVMSLSVRTIVNHQENKREVVCVSVRAWRDMHIDDPTPPEKLKCAVHTFIRPLDRFPANFEQQARANRKGTIMPMKNERMLLNSLLMTIYKSDPDILLGHEFLGVSLDVLLNRMRDLKAEHWSRLGRFRRSRWPSIGKQGTNMRFLGGRLVCDLASDGAKSMIASTTWSLTEMVKTHLSLEREDLDPDDTAATLDGSLASAEPMMRYVRHCELDGHLQMAIAHKVQILPLTRVLTGLAGNSWNKTLNGGRAERNEYILLHEFHRLKYICPDKTFGKKSAPVKEDPVDDEDPADGAPSGSKKTTGGKAKRDKYKGGLVFEPKRGLWDKFILVMDFNSLYPSIIQEYNIDFTTVEGGEEDENGEEKIPDPPPAETPQGVLPRLIATLVSRRRQVKSLMKDRSATPAQLLQWDIKQQALKLTANSMYGCLGFEYSRFYARPLAALTTYKGREILTHTRELAESLNLDVVYGDTDSVFVNSNVTDLAEALKISASFKKAVNDRYKLLEIDLDGVFERLLLLQKKKYAAVKVEDGGKRRATEVKGLDMKRREYCGLSKGASAYVLEQILSGEATESVVENIHEYLTTLGQEVRGGKKPLEEFIIFKRLGKNPEDYPDAKSQPHVQVALRMKQRGGSARTGDVIPYVFCLGEGEESSKTGQAERAKHPDELRKAGAGLSIDYQYYLSHQVLPPIERLCELIEGTERARLAECLGQYSFIYEDYPFADGRISPGLDPTHYRHTVGGTEQVFSALDSQISDAERFRDAAPFLVRCRHCQTIFPFLPIHEQEPAFLLPTGPTCPSCTKTISSGSLQTQLEVQIRDCISRYYEGWTVCADQTCHNRTRMMGVYGKRCLRAECKGRVAFEYTDTQLYNQLRFFASLFDAQKAINAARAKSKNLGDSTEAIARKNDKLLRDLGDCVERHLANCGRRWIDLGAIFSAMKI</sequence>
<keyword evidence="10 12" id="KW-0238">DNA-binding</keyword>
<keyword evidence="3 12" id="KW-0808">Transferase</keyword>
<keyword evidence="6" id="KW-0479">Metal-binding</keyword>
<dbReference type="NCBIfam" id="TIGR00592">
    <property type="entry name" value="pol2"/>
    <property type="match status" value="1"/>
</dbReference>
<evidence type="ECO:0000256" key="4">
    <source>
        <dbReference type="ARBA" id="ARBA00022695"/>
    </source>
</evidence>
<dbReference type="InterPro" id="IPR024647">
    <property type="entry name" value="DNA_pol_a_cat_su_N"/>
</dbReference>
<dbReference type="GO" id="GO:0006273">
    <property type="term" value="P:lagging strand elongation"/>
    <property type="evidence" value="ECO:0007669"/>
    <property type="project" value="TreeGrafter"/>
</dbReference>
<dbReference type="PRINTS" id="PR00106">
    <property type="entry name" value="DNAPOLB"/>
</dbReference>
<reference evidence="18 19" key="1">
    <citation type="journal article" date="2018" name="Evol. Lett.">
        <title>Horizontal gene cluster transfer increased hallucinogenic mushroom diversity.</title>
        <authorList>
            <person name="Reynolds H.T."/>
            <person name="Vijayakumar V."/>
            <person name="Gluck-Thaler E."/>
            <person name="Korotkin H.B."/>
            <person name="Matheny P.B."/>
            <person name="Slot J.C."/>
        </authorList>
    </citation>
    <scope>NUCLEOTIDE SEQUENCE [LARGE SCALE GENOMIC DNA]</scope>
    <source>
        <strain evidence="18 19">SRW20</strain>
    </source>
</reference>
<dbReference type="PANTHER" id="PTHR45861:SF1">
    <property type="entry name" value="DNA POLYMERASE ALPHA CATALYTIC SUBUNIT"/>
    <property type="match status" value="1"/>
</dbReference>
<name>A0A409VTK5_9AGAR</name>
<evidence type="ECO:0000256" key="6">
    <source>
        <dbReference type="ARBA" id="ARBA00022723"/>
    </source>
</evidence>
<evidence type="ECO:0000259" key="15">
    <source>
        <dbReference type="Pfam" id="PF03104"/>
    </source>
</evidence>
<dbReference type="CDD" id="cd05776">
    <property type="entry name" value="DNA_polB_alpha_exo"/>
    <property type="match status" value="1"/>
</dbReference>
<dbReference type="STRING" id="231916.A0A409VTK5"/>
<dbReference type="Gene3D" id="3.30.420.10">
    <property type="entry name" value="Ribonuclease H-like superfamily/Ribonuclease H"/>
    <property type="match status" value="1"/>
</dbReference>
<dbReference type="GO" id="GO:1902975">
    <property type="term" value="P:mitotic DNA replication initiation"/>
    <property type="evidence" value="ECO:0007669"/>
    <property type="project" value="InterPro"/>
</dbReference>
<evidence type="ECO:0000256" key="12">
    <source>
        <dbReference type="RuleBase" id="RU000442"/>
    </source>
</evidence>
<dbReference type="InterPro" id="IPR038256">
    <property type="entry name" value="Pol_alpha_znc_sf"/>
</dbReference>
<proteinExistence type="inferred from homology"/>
<feature type="compositionally biased region" description="Basic residues" evidence="13">
    <location>
        <begin position="93"/>
        <end position="108"/>
    </location>
</feature>
<dbReference type="FunFam" id="1.10.287.690:FF:000003">
    <property type="entry name" value="DNA polymerase"/>
    <property type="match status" value="1"/>
</dbReference>